<dbReference type="Pfam" id="PF18962">
    <property type="entry name" value="Por_Secre_tail"/>
    <property type="match status" value="1"/>
</dbReference>
<evidence type="ECO:0000313" key="4">
    <source>
        <dbReference type="Proteomes" id="UP001176429"/>
    </source>
</evidence>
<feature type="chain" id="PRO_5045841954" evidence="1">
    <location>
        <begin position="26"/>
        <end position="310"/>
    </location>
</feature>
<sequence length="310" mass="32891">MQKLLRFAAAVIAVHGLLTAAPAQAQTTTFANGNFETWSNRNATQAPDNWLTTDDIFGQFLPIPFSFGSVTRTTDSHGGAYAVKLETVTMPGRGDTIPGALMLGTQLEAFRLGLPGGIPFTSRPQELQFYYKLTGAHAADDSAQVLVTLTRFVNGAIEPIAVGEPLVLAPAATYTLATVPLTYISSDAPDSLQIAFTNTVVNLPHPGTALYIDDVSLRGTALATRTKVASDLRIYPNPSTSGIFELSTAEAALLTAPLSVCDATGRVVLREDKARATANRRIDLSGRPAGIYSLQLSTSKGVVTRKLVVQ</sequence>
<organism evidence="3 4">
    <name type="scientific">Hymenobacter aranciens</name>
    <dbReference type="NCBI Taxonomy" id="3063996"/>
    <lineage>
        <taxon>Bacteria</taxon>
        <taxon>Pseudomonadati</taxon>
        <taxon>Bacteroidota</taxon>
        <taxon>Cytophagia</taxon>
        <taxon>Cytophagales</taxon>
        <taxon>Hymenobacteraceae</taxon>
        <taxon>Hymenobacter</taxon>
    </lineage>
</organism>
<dbReference type="Proteomes" id="UP001176429">
    <property type="component" value="Unassembled WGS sequence"/>
</dbReference>
<dbReference type="NCBIfam" id="TIGR04183">
    <property type="entry name" value="Por_Secre_tail"/>
    <property type="match status" value="1"/>
</dbReference>
<reference evidence="3" key="1">
    <citation type="submission" date="2023-07" db="EMBL/GenBank/DDBJ databases">
        <authorList>
            <person name="Kim M.K."/>
        </authorList>
    </citation>
    <scope>NUCLEOTIDE SEQUENCE</scope>
    <source>
        <strain evidence="3">ASUV-10-1</strain>
    </source>
</reference>
<dbReference type="RefSeq" id="WP_305008599.1">
    <property type="nucleotide sequence ID" value="NZ_JAUQSY010000017.1"/>
</dbReference>
<dbReference type="InterPro" id="IPR026444">
    <property type="entry name" value="Secre_tail"/>
</dbReference>
<protein>
    <submittedName>
        <fullName evidence="3">T9SS type A sorting domain-containing protein</fullName>
    </submittedName>
</protein>
<accession>A0ABT9BFZ2</accession>
<keyword evidence="4" id="KW-1185">Reference proteome</keyword>
<feature type="domain" description="Secretion system C-terminal sorting" evidence="2">
    <location>
        <begin position="234"/>
        <end position="309"/>
    </location>
</feature>
<proteinExistence type="predicted"/>
<keyword evidence="1" id="KW-0732">Signal</keyword>
<dbReference type="Gene3D" id="2.60.120.890">
    <property type="entry name" value="BT2081, beta-jelly-roll domain"/>
    <property type="match status" value="1"/>
</dbReference>
<gene>
    <name evidence="3" type="ORF">Q5H93_20670</name>
</gene>
<evidence type="ECO:0000313" key="3">
    <source>
        <dbReference type="EMBL" id="MDO7877172.1"/>
    </source>
</evidence>
<evidence type="ECO:0000259" key="2">
    <source>
        <dbReference type="Pfam" id="PF18962"/>
    </source>
</evidence>
<comment type="caution">
    <text evidence="3">The sequence shown here is derived from an EMBL/GenBank/DDBJ whole genome shotgun (WGS) entry which is preliminary data.</text>
</comment>
<evidence type="ECO:0000256" key="1">
    <source>
        <dbReference type="SAM" id="SignalP"/>
    </source>
</evidence>
<dbReference type="EMBL" id="JAUQSY010000017">
    <property type="protein sequence ID" value="MDO7877172.1"/>
    <property type="molecule type" value="Genomic_DNA"/>
</dbReference>
<name>A0ABT9BFZ2_9BACT</name>
<dbReference type="InterPro" id="IPR038653">
    <property type="entry name" value="Put_CMD_sf"/>
</dbReference>
<feature type="signal peptide" evidence="1">
    <location>
        <begin position="1"/>
        <end position="25"/>
    </location>
</feature>